<feature type="region of interest" description="Disordered" evidence="1">
    <location>
        <begin position="1"/>
        <end position="24"/>
    </location>
</feature>
<evidence type="ECO:0000313" key="2">
    <source>
        <dbReference type="EMBL" id="BBC30541.1"/>
    </source>
</evidence>
<evidence type="ECO:0000313" key="3">
    <source>
        <dbReference type="Proteomes" id="UP001321542"/>
    </source>
</evidence>
<accession>A0ABM7F424</accession>
<protein>
    <submittedName>
        <fullName evidence="2">Uncharacterized protein</fullName>
    </submittedName>
</protein>
<dbReference type="Proteomes" id="UP001321542">
    <property type="component" value="Chromosome"/>
</dbReference>
<reference evidence="2 3" key="2">
    <citation type="journal article" date="2023" name="ChemBioChem">
        <title>Acyltransferase Domain Exchange between Two Independent Type I Polyketide Synthases in the Same Producer Strain of Macrolide Antibiotics.</title>
        <authorList>
            <person name="Kudo F."/>
            <person name="Kishikawa K."/>
            <person name="Tsuboi K."/>
            <person name="Kido T."/>
            <person name="Usui T."/>
            <person name="Hashimoto J."/>
            <person name="Shin-Ya K."/>
            <person name="Miyanaga A."/>
            <person name="Eguchi T."/>
        </authorList>
    </citation>
    <scope>NUCLEOTIDE SEQUENCE [LARGE SCALE GENOMIC DNA]</scope>
    <source>
        <strain evidence="2 3">A-8890</strain>
    </source>
</reference>
<reference evidence="2 3" key="1">
    <citation type="journal article" date="2010" name="ChemBioChem">
        <title>Cloning and characterization of the biosynthetic gene cluster of 16-membered macrolide antibiotic FD-891: involvement of a dual functional cytochrome P450 monooxygenase catalyzing epoxidation and hydroxylation.</title>
        <authorList>
            <person name="Kudo F."/>
            <person name="Motegi A."/>
            <person name="Mizoue K."/>
            <person name="Eguchi T."/>
        </authorList>
    </citation>
    <scope>NUCLEOTIDE SEQUENCE [LARGE SCALE GENOMIC DNA]</scope>
    <source>
        <strain evidence="2 3">A-8890</strain>
    </source>
</reference>
<dbReference type="EMBL" id="AP018448">
    <property type="protein sequence ID" value="BBC30541.1"/>
    <property type="molecule type" value="Genomic_DNA"/>
</dbReference>
<sequence length="92" mass="10109">MAIAGDLNRKTDGRAHGPSPPVRLLYRGEPFTGDAEESLVLEPRPNVGAWPTTAERSASRASGTRRLHAHSARYPTSCVRGVMYDTCKRAFR</sequence>
<proteinExistence type="predicted"/>
<name>A0ABM7F424_9ACTN</name>
<organism evidence="2 3">
    <name type="scientific">Streptomyces graminofaciens</name>
    <dbReference type="NCBI Taxonomy" id="68212"/>
    <lineage>
        <taxon>Bacteria</taxon>
        <taxon>Bacillati</taxon>
        <taxon>Actinomycetota</taxon>
        <taxon>Actinomycetes</taxon>
        <taxon>Kitasatosporales</taxon>
        <taxon>Streptomycetaceae</taxon>
        <taxon>Streptomyces</taxon>
    </lineage>
</organism>
<keyword evidence="3" id="KW-1185">Reference proteome</keyword>
<gene>
    <name evidence="2" type="ORF">SGFS_018350</name>
</gene>
<feature type="region of interest" description="Disordered" evidence="1">
    <location>
        <begin position="45"/>
        <end position="68"/>
    </location>
</feature>
<evidence type="ECO:0000256" key="1">
    <source>
        <dbReference type="SAM" id="MobiDB-lite"/>
    </source>
</evidence>